<dbReference type="GO" id="GO:0008654">
    <property type="term" value="P:phospholipid biosynthetic process"/>
    <property type="evidence" value="ECO:0007669"/>
    <property type="project" value="UniProtKB-KW"/>
</dbReference>
<evidence type="ECO:0000256" key="1">
    <source>
        <dbReference type="ARBA" id="ARBA00000287"/>
    </source>
</evidence>
<evidence type="ECO:0000256" key="7">
    <source>
        <dbReference type="ARBA" id="ARBA00022679"/>
    </source>
</evidence>
<dbReference type="PROSITE" id="PS00379">
    <property type="entry name" value="CDP_ALCOHOL_P_TRANSF"/>
    <property type="match status" value="1"/>
</dbReference>
<evidence type="ECO:0000256" key="16">
    <source>
        <dbReference type="SAM" id="Phobius"/>
    </source>
</evidence>
<evidence type="ECO:0000256" key="3">
    <source>
        <dbReference type="ARBA" id="ARBA00010441"/>
    </source>
</evidence>
<evidence type="ECO:0000313" key="18">
    <source>
        <dbReference type="Proteomes" id="UP000219215"/>
    </source>
</evidence>
<keyword evidence="9 16" id="KW-1133">Transmembrane helix</keyword>
<feature type="transmembrane region" description="Helical" evidence="16">
    <location>
        <begin position="12"/>
        <end position="32"/>
    </location>
</feature>
<gene>
    <name evidence="17" type="primary">pssA</name>
    <name evidence="17" type="ORF">DPRO_0147</name>
</gene>
<evidence type="ECO:0000256" key="8">
    <source>
        <dbReference type="ARBA" id="ARBA00022692"/>
    </source>
</evidence>
<evidence type="ECO:0000313" key="17">
    <source>
        <dbReference type="EMBL" id="SOB57026.1"/>
    </source>
</evidence>
<feature type="transmembrane region" description="Helical" evidence="16">
    <location>
        <begin position="102"/>
        <end position="121"/>
    </location>
</feature>
<evidence type="ECO:0000256" key="15">
    <source>
        <dbReference type="RuleBase" id="RU003750"/>
    </source>
</evidence>
<dbReference type="InterPro" id="IPR048254">
    <property type="entry name" value="CDP_ALCOHOL_P_TRANSF_CS"/>
</dbReference>
<evidence type="ECO:0000256" key="13">
    <source>
        <dbReference type="ARBA" id="ARBA00023264"/>
    </source>
</evidence>
<dbReference type="Proteomes" id="UP000219215">
    <property type="component" value="Chromosome DPRO"/>
</dbReference>
<protein>
    <recommendedName>
        <fullName evidence="5">CDP-diacylglycerol--serine O-phosphatidyltransferase</fullName>
        <ecNumber evidence="4">2.7.8.8</ecNumber>
    </recommendedName>
    <alternativeName>
        <fullName evidence="14">Phosphatidylserine synthase</fullName>
    </alternativeName>
</protein>
<evidence type="ECO:0000256" key="6">
    <source>
        <dbReference type="ARBA" id="ARBA00022516"/>
    </source>
</evidence>
<dbReference type="InterPro" id="IPR000462">
    <property type="entry name" value="CDP-OH_P_trans"/>
</dbReference>
<feature type="transmembrane region" description="Helical" evidence="16">
    <location>
        <begin position="133"/>
        <end position="152"/>
    </location>
</feature>
<comment type="subcellular location">
    <subcellularLocation>
        <location evidence="2">Endomembrane system</location>
        <topology evidence="2">Multi-pass membrane protein</topology>
    </subcellularLocation>
</comment>
<dbReference type="EC" id="2.7.8.8" evidence="4"/>
<feature type="transmembrane region" description="Helical" evidence="16">
    <location>
        <begin position="218"/>
        <end position="239"/>
    </location>
</feature>
<dbReference type="OrthoDB" id="9777147at2"/>
<name>A0A2C8F3N6_9BACT</name>
<feature type="transmembrane region" description="Helical" evidence="16">
    <location>
        <begin position="164"/>
        <end position="186"/>
    </location>
</feature>
<reference evidence="18" key="1">
    <citation type="submission" date="2017-09" db="EMBL/GenBank/DDBJ databases">
        <authorList>
            <person name="Regsiter A."/>
            <person name="William W."/>
        </authorList>
    </citation>
    <scope>NUCLEOTIDE SEQUENCE [LARGE SCALE GENOMIC DNA]</scope>
    <source>
        <strain evidence="18">500-1</strain>
    </source>
</reference>
<keyword evidence="6" id="KW-0444">Lipid biosynthesis</keyword>
<dbReference type="RefSeq" id="WP_097010342.1">
    <property type="nucleotide sequence ID" value="NZ_LT907975.1"/>
</dbReference>
<accession>A0A2C8F3N6</accession>
<dbReference type="KEGG" id="pprf:DPRO_0147"/>
<sequence>MATPNKLPRHKSVYLLPNMLTTASLFIGFLGLTWAIKGDYASCALCILSSCIFDGLDGKVARLTGTTSEFGVQLDSLADLVAFGVVPATMTYLWMLDGFGRLGLMAAFLFIACGALRLARFNVEAATSSKKHFVGLPIPAAACTLATLVLFMEYVPEQYVETVLPIGTLVLVYMLSFFMVSTVRFYSFKEFSAFKAHPFSWMVTAILVFSLVASRPKVLGFIIFLGYILSGPIYTIFLLSRRGKRLLRDSSSEELG</sequence>
<dbReference type="AlphaFoldDB" id="A0A2C8F3N6"/>
<dbReference type="EMBL" id="LT907975">
    <property type="protein sequence ID" value="SOB57026.1"/>
    <property type="molecule type" value="Genomic_DNA"/>
</dbReference>
<keyword evidence="7 15" id="KW-0808">Transferase</keyword>
<dbReference type="PANTHER" id="PTHR14269">
    <property type="entry name" value="CDP-DIACYLGLYCEROL--GLYCEROL-3-PHOSPHATE 3-PHOSPHATIDYLTRANSFERASE-RELATED"/>
    <property type="match status" value="1"/>
</dbReference>
<dbReference type="GO" id="GO:0012505">
    <property type="term" value="C:endomembrane system"/>
    <property type="evidence" value="ECO:0007669"/>
    <property type="project" value="UniProtKB-SubCell"/>
</dbReference>
<dbReference type="InterPro" id="IPR004533">
    <property type="entry name" value="CDP-diaglyc--ser_O-PTrfase"/>
</dbReference>
<organism evidence="17 18">
    <name type="scientific">Pseudodesulfovibrio profundus</name>
    <dbReference type="NCBI Taxonomy" id="57320"/>
    <lineage>
        <taxon>Bacteria</taxon>
        <taxon>Pseudomonadati</taxon>
        <taxon>Thermodesulfobacteriota</taxon>
        <taxon>Desulfovibrionia</taxon>
        <taxon>Desulfovibrionales</taxon>
        <taxon>Desulfovibrionaceae</taxon>
    </lineage>
</organism>
<evidence type="ECO:0000256" key="5">
    <source>
        <dbReference type="ARBA" id="ARBA00017171"/>
    </source>
</evidence>
<keyword evidence="18" id="KW-1185">Reference proteome</keyword>
<evidence type="ECO:0000256" key="9">
    <source>
        <dbReference type="ARBA" id="ARBA00022989"/>
    </source>
</evidence>
<keyword evidence="12" id="KW-0594">Phospholipid biosynthesis</keyword>
<evidence type="ECO:0000256" key="12">
    <source>
        <dbReference type="ARBA" id="ARBA00023209"/>
    </source>
</evidence>
<dbReference type="PANTHER" id="PTHR14269:SF61">
    <property type="entry name" value="CDP-DIACYLGLYCEROL--SERINE O-PHOSPHATIDYLTRANSFERASE"/>
    <property type="match status" value="1"/>
</dbReference>
<dbReference type="Pfam" id="PF01066">
    <property type="entry name" value="CDP-OH_P_transf"/>
    <property type="match status" value="1"/>
</dbReference>
<comment type="similarity">
    <text evidence="3 15">Belongs to the CDP-alcohol phosphatidyltransferase class-I family.</text>
</comment>
<dbReference type="InterPro" id="IPR043130">
    <property type="entry name" value="CDP-OH_PTrfase_TM_dom"/>
</dbReference>
<keyword evidence="11 16" id="KW-0472">Membrane</keyword>
<evidence type="ECO:0000256" key="14">
    <source>
        <dbReference type="ARBA" id="ARBA00032361"/>
    </source>
</evidence>
<evidence type="ECO:0000256" key="4">
    <source>
        <dbReference type="ARBA" id="ARBA00013174"/>
    </source>
</evidence>
<dbReference type="Gene3D" id="1.20.120.1760">
    <property type="match status" value="1"/>
</dbReference>
<evidence type="ECO:0000256" key="10">
    <source>
        <dbReference type="ARBA" id="ARBA00023098"/>
    </source>
</evidence>
<keyword evidence="13" id="KW-1208">Phospholipid metabolism</keyword>
<dbReference type="GO" id="GO:0016020">
    <property type="term" value="C:membrane"/>
    <property type="evidence" value="ECO:0007669"/>
    <property type="project" value="InterPro"/>
</dbReference>
<keyword evidence="8 16" id="KW-0812">Transmembrane</keyword>
<proteinExistence type="inferred from homology"/>
<dbReference type="NCBIfam" id="TIGR00473">
    <property type="entry name" value="pssA"/>
    <property type="match status" value="1"/>
</dbReference>
<dbReference type="GO" id="GO:0003882">
    <property type="term" value="F:CDP-diacylglycerol-serine O-phosphatidyltransferase activity"/>
    <property type="evidence" value="ECO:0007669"/>
    <property type="project" value="UniProtKB-EC"/>
</dbReference>
<comment type="catalytic activity">
    <reaction evidence="1">
        <text>a CDP-1,2-diacyl-sn-glycerol + L-serine = a 1,2-diacyl-sn-glycero-3-phospho-L-serine + CMP + H(+)</text>
        <dbReference type="Rhea" id="RHEA:16913"/>
        <dbReference type="ChEBI" id="CHEBI:15378"/>
        <dbReference type="ChEBI" id="CHEBI:33384"/>
        <dbReference type="ChEBI" id="CHEBI:57262"/>
        <dbReference type="ChEBI" id="CHEBI:58332"/>
        <dbReference type="ChEBI" id="CHEBI:60377"/>
        <dbReference type="EC" id="2.7.8.8"/>
    </reaction>
</comment>
<feature type="transmembrane region" description="Helical" evidence="16">
    <location>
        <begin position="193"/>
        <end position="212"/>
    </location>
</feature>
<evidence type="ECO:0000256" key="11">
    <source>
        <dbReference type="ARBA" id="ARBA00023136"/>
    </source>
</evidence>
<dbReference type="InterPro" id="IPR050324">
    <property type="entry name" value="CDP-alcohol_PTase-I"/>
</dbReference>
<evidence type="ECO:0000256" key="2">
    <source>
        <dbReference type="ARBA" id="ARBA00004127"/>
    </source>
</evidence>
<keyword evidence="10" id="KW-0443">Lipid metabolism</keyword>